<dbReference type="Pfam" id="PF25601">
    <property type="entry name" value="AAA_lid_14"/>
    <property type="match status" value="1"/>
</dbReference>
<dbReference type="Proteomes" id="UP000824366">
    <property type="component" value="Chromosome"/>
</dbReference>
<dbReference type="InterPro" id="IPR029016">
    <property type="entry name" value="GAF-like_dom_sf"/>
</dbReference>
<dbReference type="PROSITE" id="PS50045">
    <property type="entry name" value="SIGMA54_INTERACT_4"/>
    <property type="match status" value="1"/>
</dbReference>
<dbReference type="InterPro" id="IPR002078">
    <property type="entry name" value="Sigma_54_int"/>
</dbReference>
<proteinExistence type="predicted"/>
<dbReference type="Pfam" id="PF02954">
    <property type="entry name" value="HTH_8"/>
    <property type="match status" value="1"/>
</dbReference>
<evidence type="ECO:0000256" key="5">
    <source>
        <dbReference type="ARBA" id="ARBA00023163"/>
    </source>
</evidence>
<protein>
    <submittedName>
        <fullName evidence="7">Acetoin catabolism regulatory protein</fullName>
    </submittedName>
</protein>
<dbReference type="PROSITE" id="PS00675">
    <property type="entry name" value="SIGMA54_INTERACT_1"/>
    <property type="match status" value="1"/>
</dbReference>
<dbReference type="PANTHER" id="PTHR32071">
    <property type="entry name" value="TRANSCRIPTIONAL REGULATORY PROTEIN"/>
    <property type="match status" value="1"/>
</dbReference>
<evidence type="ECO:0000256" key="2">
    <source>
        <dbReference type="ARBA" id="ARBA00022840"/>
    </source>
</evidence>
<keyword evidence="3" id="KW-0805">Transcription regulation</keyword>
<dbReference type="Gene3D" id="3.40.50.300">
    <property type="entry name" value="P-loop containing nucleotide triphosphate hydrolases"/>
    <property type="match status" value="1"/>
</dbReference>
<keyword evidence="1" id="KW-0547">Nucleotide-binding</keyword>
<dbReference type="InterPro" id="IPR002197">
    <property type="entry name" value="HTH_Fis"/>
</dbReference>
<dbReference type="SUPFAM" id="SSF55781">
    <property type="entry name" value="GAF domain-like"/>
    <property type="match status" value="1"/>
</dbReference>
<gene>
    <name evidence="7" type="ORF">MIZ03_1155</name>
</gene>
<sequence length="665" mass="72627">MQVNIATPILQRHPNTTGACAEAEDFSRLIAQSHARSTDYGICSRDEADYSTHGHSSLLAALDENRFLFQHAAPVMESLYAQIVNTHSVVLLTAANGLVLHSLGDPDFLDTASKVALMPGVEWSEKSKGTNAIGTALHEKRPLLIAGGQHFMNANQSLTCSCAPIFDPHGQVIGALDVTSDHRRSHLHTLALVRMSGQMIENHMFTETFSGELCIRFHARPEFLGTLVEGIVVFSPDGRFLSANRSAQFQIGLTLESLRAHTFSSLFGIPISRLHEIFGRTVTQPHQLNLFSGLSVWCQVKMKPVGQWLQGLDMSSAPASASSKAQADTATKRKLQLSSLRYLDTGDPQISAVIRKLCMVRNHDIPIMILGETGTGKDLMAQAIHSDSARAGQPFVSVNCASIPETLIESELFGYEEGAFTGARKKGATGKIQQAHGGTLFLDEIGDMPRQLQARLLRVLQDRKVSPLGASKEVEVDVSIICATNKNLKAMIAQGAFREDLYYRLNGLVVRLPALRERSDFELVAQRILGTLCSKKPTIGLTAEVMSLFKNYSWPGNFRQLHNLLRTAVVMAGCDGRIDTLHLPDDFLEEVAQMPMAEPVDSPIANPAMVAMDNDAGNLHDVTLAAMAQTLRLHKGNVSTTAKALGVSRNTIYRKKDLLPPDIWG</sequence>
<keyword evidence="2" id="KW-0067">ATP-binding</keyword>
<organism evidence="7 8">
    <name type="scientific">Rhodoferax lithotrophicus</name>
    <dbReference type="NCBI Taxonomy" id="2798804"/>
    <lineage>
        <taxon>Bacteria</taxon>
        <taxon>Pseudomonadati</taxon>
        <taxon>Pseudomonadota</taxon>
        <taxon>Betaproteobacteria</taxon>
        <taxon>Burkholderiales</taxon>
        <taxon>Comamonadaceae</taxon>
        <taxon>Rhodoferax</taxon>
    </lineage>
</organism>
<feature type="domain" description="Sigma-54 factor interaction" evidence="6">
    <location>
        <begin position="343"/>
        <end position="570"/>
    </location>
</feature>
<dbReference type="InterPro" id="IPR025662">
    <property type="entry name" value="Sigma_54_int_dom_ATP-bd_1"/>
</dbReference>
<dbReference type="SMART" id="SM00382">
    <property type="entry name" value="AAA"/>
    <property type="match status" value="1"/>
</dbReference>
<dbReference type="InterPro" id="IPR025943">
    <property type="entry name" value="Sigma_54_int_dom_ATP-bd_2"/>
</dbReference>
<dbReference type="InterPro" id="IPR003593">
    <property type="entry name" value="AAA+_ATPase"/>
</dbReference>
<accession>A0ABN6D2R5</accession>
<evidence type="ECO:0000256" key="4">
    <source>
        <dbReference type="ARBA" id="ARBA00023125"/>
    </source>
</evidence>
<keyword evidence="8" id="KW-1185">Reference proteome</keyword>
<dbReference type="InterPro" id="IPR027417">
    <property type="entry name" value="P-loop_NTPase"/>
</dbReference>
<dbReference type="Pfam" id="PF00158">
    <property type="entry name" value="Sigma54_activat"/>
    <property type="match status" value="1"/>
</dbReference>
<dbReference type="InterPro" id="IPR058031">
    <property type="entry name" value="AAA_lid_NorR"/>
</dbReference>
<keyword evidence="5" id="KW-0804">Transcription</keyword>
<dbReference type="Pfam" id="PF01590">
    <property type="entry name" value="GAF"/>
    <property type="match status" value="1"/>
</dbReference>
<evidence type="ECO:0000256" key="1">
    <source>
        <dbReference type="ARBA" id="ARBA00022741"/>
    </source>
</evidence>
<dbReference type="SUPFAM" id="SSF46689">
    <property type="entry name" value="Homeodomain-like"/>
    <property type="match status" value="1"/>
</dbReference>
<dbReference type="CDD" id="cd00009">
    <property type="entry name" value="AAA"/>
    <property type="match status" value="1"/>
</dbReference>
<dbReference type="Gene3D" id="1.10.10.60">
    <property type="entry name" value="Homeodomain-like"/>
    <property type="match status" value="1"/>
</dbReference>
<evidence type="ECO:0000313" key="8">
    <source>
        <dbReference type="Proteomes" id="UP000824366"/>
    </source>
</evidence>
<dbReference type="InterPro" id="IPR009057">
    <property type="entry name" value="Homeodomain-like_sf"/>
</dbReference>
<reference evidence="7 8" key="1">
    <citation type="journal article" date="2021" name="Microbiol. Spectr.">
        <title>A Single Bacterium Capable of Oxidation and Reduction of Iron at Circumneutral pH.</title>
        <authorList>
            <person name="Kato S."/>
            <person name="Ohkuma M."/>
        </authorList>
    </citation>
    <scope>NUCLEOTIDE SEQUENCE [LARGE SCALE GENOMIC DNA]</scope>
    <source>
        <strain evidence="7 8">MIZ03</strain>
    </source>
</reference>
<name>A0ABN6D2R5_9BURK</name>
<dbReference type="RefSeq" id="WP_223909513.1">
    <property type="nucleotide sequence ID" value="NZ_AP024238.1"/>
</dbReference>
<dbReference type="PROSITE" id="PS00676">
    <property type="entry name" value="SIGMA54_INTERACT_2"/>
    <property type="match status" value="1"/>
</dbReference>
<dbReference type="EMBL" id="AP024238">
    <property type="protein sequence ID" value="BCO26275.1"/>
    <property type="molecule type" value="Genomic_DNA"/>
</dbReference>
<dbReference type="PANTHER" id="PTHR32071:SF77">
    <property type="entry name" value="TRANSCRIPTIONAL REGULATORY PROTEIN"/>
    <property type="match status" value="1"/>
</dbReference>
<dbReference type="InterPro" id="IPR003018">
    <property type="entry name" value="GAF"/>
</dbReference>
<evidence type="ECO:0000259" key="6">
    <source>
        <dbReference type="PROSITE" id="PS50045"/>
    </source>
</evidence>
<dbReference type="SUPFAM" id="SSF52540">
    <property type="entry name" value="P-loop containing nucleoside triphosphate hydrolases"/>
    <property type="match status" value="1"/>
</dbReference>
<keyword evidence="4" id="KW-0238">DNA-binding</keyword>
<evidence type="ECO:0000256" key="3">
    <source>
        <dbReference type="ARBA" id="ARBA00023015"/>
    </source>
</evidence>
<evidence type="ECO:0000313" key="7">
    <source>
        <dbReference type="EMBL" id="BCO26275.1"/>
    </source>
</evidence>
<dbReference type="Gene3D" id="1.10.8.60">
    <property type="match status" value="1"/>
</dbReference>
<dbReference type="Gene3D" id="3.30.450.40">
    <property type="match status" value="1"/>
</dbReference>